<evidence type="ECO:0000256" key="4">
    <source>
        <dbReference type="ARBA" id="ARBA00022989"/>
    </source>
</evidence>
<organism evidence="9 10">
    <name type="scientific">Bacteroides eggerthii</name>
    <dbReference type="NCBI Taxonomy" id="28111"/>
    <lineage>
        <taxon>Bacteria</taxon>
        <taxon>Pseudomonadati</taxon>
        <taxon>Bacteroidota</taxon>
        <taxon>Bacteroidia</taxon>
        <taxon>Bacteroidales</taxon>
        <taxon>Bacteroidaceae</taxon>
        <taxon>Bacteroides</taxon>
    </lineage>
</organism>
<keyword evidence="3 6" id="KW-0812">Transmembrane</keyword>
<gene>
    <name evidence="9" type="ORF">QUW02_06195</name>
</gene>
<evidence type="ECO:0000256" key="3">
    <source>
        <dbReference type="ARBA" id="ARBA00022692"/>
    </source>
</evidence>
<reference evidence="10" key="2">
    <citation type="submission" date="2023-07" db="EMBL/GenBank/DDBJ databases">
        <title>Identification and characterization of horizontal gene transfer across gut microbiota members of farm animals based on homology search.</title>
        <authorList>
            <person name="Schwarzerova J."/>
            <person name="Nykrynova M."/>
            <person name="Jureckova K."/>
            <person name="Cejkova D."/>
            <person name="Rychlik I."/>
        </authorList>
    </citation>
    <scope>NUCLEOTIDE SEQUENCE [LARGE SCALE GENOMIC DNA]</scope>
    <source>
        <strain evidence="10">ET4</strain>
    </source>
</reference>
<evidence type="ECO:0000256" key="1">
    <source>
        <dbReference type="ARBA" id="ARBA00004651"/>
    </source>
</evidence>
<comment type="caution">
    <text evidence="9">The sequence shown here is derived from an EMBL/GenBank/DDBJ whole genome shotgun (WGS) entry which is preliminary data.</text>
</comment>
<dbReference type="InterPro" id="IPR004477">
    <property type="entry name" value="ComEC_N"/>
</dbReference>
<keyword evidence="4 6" id="KW-1133">Transmembrane helix</keyword>
<evidence type="ECO:0000313" key="10">
    <source>
        <dbReference type="Proteomes" id="UP001228403"/>
    </source>
</evidence>
<protein>
    <submittedName>
        <fullName evidence="9">ComEC/Rec2 family competence protein</fullName>
    </submittedName>
</protein>
<dbReference type="NCBIfam" id="TIGR00360">
    <property type="entry name" value="ComEC_N-term"/>
    <property type="match status" value="1"/>
</dbReference>
<keyword evidence="10" id="KW-1185">Reference proteome</keyword>
<name>A0ABT7U4Q6_9BACE</name>
<feature type="domain" description="DUF4131" evidence="8">
    <location>
        <begin position="22"/>
        <end position="178"/>
    </location>
</feature>
<evidence type="ECO:0000256" key="6">
    <source>
        <dbReference type="SAM" id="Phobius"/>
    </source>
</evidence>
<dbReference type="Pfam" id="PF13567">
    <property type="entry name" value="DUF4131"/>
    <property type="match status" value="1"/>
</dbReference>
<feature type="transmembrane region" description="Helical" evidence="6">
    <location>
        <begin position="260"/>
        <end position="279"/>
    </location>
</feature>
<dbReference type="Proteomes" id="UP001228403">
    <property type="component" value="Unassembled WGS sequence"/>
</dbReference>
<feature type="transmembrane region" description="Helical" evidence="6">
    <location>
        <begin position="291"/>
        <end position="313"/>
    </location>
</feature>
<feature type="transmembrane region" description="Helical" evidence="6">
    <location>
        <begin position="411"/>
        <end position="432"/>
    </location>
</feature>
<evidence type="ECO:0000256" key="2">
    <source>
        <dbReference type="ARBA" id="ARBA00022475"/>
    </source>
</evidence>
<proteinExistence type="predicted"/>
<feature type="transmembrane region" description="Helical" evidence="6">
    <location>
        <begin position="384"/>
        <end position="405"/>
    </location>
</feature>
<evidence type="ECO:0000259" key="7">
    <source>
        <dbReference type="Pfam" id="PF03772"/>
    </source>
</evidence>
<reference evidence="9 10" key="1">
    <citation type="submission" date="2023-06" db="EMBL/GenBank/DDBJ databases">
        <authorList>
            <person name="Zeman M."/>
            <person name="Kubasova T."/>
            <person name="Jahodarova E."/>
            <person name="Nykrynova M."/>
            <person name="Rychlik I."/>
        </authorList>
    </citation>
    <scope>NUCLEOTIDE SEQUENCE [LARGE SCALE GENOMIC DNA]</scope>
    <source>
        <strain evidence="9 10">ET4</strain>
    </source>
</reference>
<evidence type="ECO:0000259" key="8">
    <source>
        <dbReference type="Pfam" id="PF13567"/>
    </source>
</evidence>
<feature type="transmembrane region" description="Helical" evidence="6">
    <location>
        <begin position="51"/>
        <end position="73"/>
    </location>
</feature>
<dbReference type="EMBL" id="JAUDCF010000010">
    <property type="protein sequence ID" value="MDM8145513.1"/>
    <property type="molecule type" value="Genomic_DNA"/>
</dbReference>
<accession>A0ABT7U4Q6</accession>
<feature type="transmembrane region" description="Helical" evidence="6">
    <location>
        <begin position="333"/>
        <end position="349"/>
    </location>
</feature>
<feature type="transmembrane region" description="Helical" evidence="6">
    <location>
        <begin position="509"/>
        <end position="528"/>
    </location>
</feature>
<keyword evidence="5 6" id="KW-0472">Membrane</keyword>
<dbReference type="InterPro" id="IPR052159">
    <property type="entry name" value="Competence_DNA_uptake"/>
</dbReference>
<comment type="subcellular location">
    <subcellularLocation>
        <location evidence="1">Cell membrane</location>
        <topology evidence="1">Multi-pass membrane protein</topology>
    </subcellularLocation>
</comment>
<dbReference type="PANTHER" id="PTHR30619:SF1">
    <property type="entry name" value="RECOMBINATION PROTEIN 2"/>
    <property type="match status" value="1"/>
</dbReference>
<evidence type="ECO:0000313" key="9">
    <source>
        <dbReference type="EMBL" id="MDM8145513.1"/>
    </source>
</evidence>
<feature type="transmembrane region" description="Helical" evidence="6">
    <location>
        <begin position="21"/>
        <end position="39"/>
    </location>
</feature>
<evidence type="ECO:0000256" key="5">
    <source>
        <dbReference type="ARBA" id="ARBA00023136"/>
    </source>
</evidence>
<keyword evidence="2" id="KW-1003">Cell membrane</keyword>
<feature type="transmembrane region" description="Helical" evidence="6">
    <location>
        <begin position="481"/>
        <end position="502"/>
    </location>
</feature>
<dbReference type="PANTHER" id="PTHR30619">
    <property type="entry name" value="DNA INTERNALIZATION/COMPETENCE PROTEIN COMEC/REC2"/>
    <property type="match status" value="1"/>
</dbReference>
<dbReference type="Pfam" id="PF03772">
    <property type="entry name" value="Competence"/>
    <property type="match status" value="1"/>
</dbReference>
<feature type="domain" description="ComEC/Rec2-related protein" evidence="7">
    <location>
        <begin position="236"/>
        <end position="504"/>
    </location>
</feature>
<sequence length="699" mass="81211">MLLPLLLGIGLSAFQIGGIKYYGFLLLMLMVACVVLELWKSRHDTNRFIMVWTPVFTSLWVVLGFVVGSFSTWRAECKFPEAKQGYQVLLLTQPRETEKTVRAEALVLTRFSEDSLWRPAEKVQLSVWKDTASLDLSVGDMLFFYSSISPLRPSGNPYEFDYAAYLKRSGIVGQTMLFQNQWKVIPENSREYAILYQSVSWSDRARLFFLRLRQDLVNQLREDGLQGEAFSVYAALAMGEKAFLSSETEELYSRTGTTHVLALSGMHLGILMFVFYYAFSHGLKYTRWKWLFGFLAFVLIWAYTLLAGMPVSLVRASIMYSFSIYGMMIHRRGFTLNILFWTASLMLLADPDTLYDVGFQLSFAAMSGILVLQKRIETLFRFRWMVLQNLWSGIAVSLAAQVATFPLVVYYFHYVATTSVWATLILSFLSLFLLYALPVYLLCFSVKWIALPLLQGISLLIESQHRVLHWFSTWPNAVLGPYYISWSEVIFIYLGLIAGITFLMFRRKLLPALALMVFIFGFILVHEWERRKMTQSFPLLVFYNNYRAPSVHIIFSRNQNYLLQTHKCVDWRNYAYIKGTFWDRFTEDYPVVLSQKSYSDNYLINENGLLFTRNFCLGFLHGEIPENVCWGSLKRLDYLFLSRGFQGDLEHVLQQLSPEMVVLDASLTDSEYKKYLHLCVRKQWIYHDMRRKGALKVAF</sequence>
<dbReference type="InterPro" id="IPR025405">
    <property type="entry name" value="DUF4131"/>
</dbReference>